<dbReference type="AlphaFoldDB" id="A0A1G9UQ54"/>
<dbReference type="InterPro" id="IPR002591">
    <property type="entry name" value="Phosphodiest/P_Trfase"/>
</dbReference>
<gene>
    <name evidence="1" type="ORF">SAMN04488514_111123</name>
</gene>
<dbReference type="Gene3D" id="3.40.720.10">
    <property type="entry name" value="Alkaline Phosphatase, subunit A"/>
    <property type="match status" value="1"/>
</dbReference>
<dbReference type="GO" id="GO:0016787">
    <property type="term" value="F:hydrolase activity"/>
    <property type="evidence" value="ECO:0007669"/>
    <property type="project" value="UniProtKB-ARBA"/>
</dbReference>
<accession>A0A1G9UQ54</accession>
<dbReference type="Proteomes" id="UP000199440">
    <property type="component" value="Unassembled WGS sequence"/>
</dbReference>
<dbReference type="OrthoDB" id="279982at2"/>
<name>A0A1G9UQ54_9FLAO</name>
<proteinExistence type="predicted"/>
<evidence type="ECO:0000313" key="2">
    <source>
        <dbReference type="Proteomes" id="UP000199440"/>
    </source>
</evidence>
<organism evidence="1 2">
    <name type="scientific">Kriegella aquimaris</name>
    <dbReference type="NCBI Taxonomy" id="192904"/>
    <lineage>
        <taxon>Bacteria</taxon>
        <taxon>Pseudomonadati</taxon>
        <taxon>Bacteroidota</taxon>
        <taxon>Flavobacteriia</taxon>
        <taxon>Flavobacteriales</taxon>
        <taxon>Flavobacteriaceae</taxon>
        <taxon>Kriegella</taxon>
    </lineage>
</organism>
<dbReference type="PANTHER" id="PTHR10151">
    <property type="entry name" value="ECTONUCLEOTIDE PYROPHOSPHATASE/PHOSPHODIESTERASE"/>
    <property type="match status" value="1"/>
</dbReference>
<evidence type="ECO:0000313" key="1">
    <source>
        <dbReference type="EMBL" id="SDM61967.1"/>
    </source>
</evidence>
<protein>
    <submittedName>
        <fullName evidence="1">Type I phosphodiesterase / nucleotide pyrophosphatase</fullName>
    </submittedName>
</protein>
<dbReference type="CDD" id="cd00016">
    <property type="entry name" value="ALP_like"/>
    <property type="match status" value="1"/>
</dbReference>
<dbReference type="InterPro" id="IPR017850">
    <property type="entry name" value="Alkaline_phosphatase_core_sf"/>
</dbReference>
<dbReference type="PANTHER" id="PTHR10151:SF120">
    <property type="entry name" value="BIS(5'-ADENOSYL)-TRIPHOSPHATASE"/>
    <property type="match status" value="1"/>
</dbReference>
<dbReference type="Pfam" id="PF01663">
    <property type="entry name" value="Phosphodiest"/>
    <property type="match status" value="1"/>
</dbReference>
<reference evidence="2" key="1">
    <citation type="submission" date="2016-10" db="EMBL/GenBank/DDBJ databases">
        <authorList>
            <person name="Varghese N."/>
            <person name="Submissions S."/>
        </authorList>
    </citation>
    <scope>NUCLEOTIDE SEQUENCE [LARGE SCALE GENOMIC DNA]</scope>
    <source>
        <strain evidence="2">DSM 19886</strain>
    </source>
</reference>
<sequence>MCFNKLQTMKKIKKIVLVLSVIFVYSISSAQTDMLKRRVKHVVVIGFDGLSPDGLKNAKTPNFDQLIKEGASSMHARGVLPTSSSTNWATMIMGAGPEQHGITSNGWKVKDHVLPPVVEDDEAIFPTIFNVVNKQLPDAEIGVIYDWGDFGRLFEKSAVDYDINPKTAEETAKTASAYIEDKKPTFTFVHLDHIDHAGHEFGHGSGEYYKSVEVADELLGEIMNAIKKAGMSKNTLVILSADHGGFEKGHGGETLGEIEIPFILWGKGIKKNYKIPNAVYQYDNAATVAFALGLKRPWAWIGRPLIMAFEGFEIDDSYPIVEKK</sequence>
<keyword evidence="2" id="KW-1185">Reference proteome</keyword>
<dbReference type="STRING" id="192904.SAMN04488514_111123"/>
<dbReference type="SUPFAM" id="SSF53649">
    <property type="entry name" value="Alkaline phosphatase-like"/>
    <property type="match status" value="1"/>
</dbReference>
<dbReference type="EMBL" id="FNGV01000011">
    <property type="protein sequence ID" value="SDM61967.1"/>
    <property type="molecule type" value="Genomic_DNA"/>
</dbReference>